<keyword evidence="3" id="KW-1185">Reference proteome</keyword>
<feature type="transmembrane region" description="Helical" evidence="1">
    <location>
        <begin position="112"/>
        <end position="136"/>
    </location>
</feature>
<dbReference type="RefSeq" id="XP_025565904.1">
    <property type="nucleotide sequence ID" value="XM_025701894.1"/>
</dbReference>
<dbReference type="Proteomes" id="UP000248405">
    <property type="component" value="Unassembled WGS sequence"/>
</dbReference>
<sequence length="153" mass="18018">MSDPGKMRRKCLQKLVVHKPWELQVANSSLKANTTFATSLLLSLVEARVKDICCFRSMTEQKKKKRNGLQCVLPLGYACANRKGALLFFFRFPFSSLRHTPPSPIYFPENNMLHLFSFSSLFFFLFFSFFSLLNFLSSYFIFSRFDFFFLYLY</sequence>
<dbReference type="GeneID" id="37206486"/>
<accession>A0A319BM21</accession>
<keyword evidence="1" id="KW-0472">Membrane</keyword>
<evidence type="ECO:0000313" key="2">
    <source>
        <dbReference type="EMBL" id="PYH72110.1"/>
    </source>
</evidence>
<dbReference type="AlphaFoldDB" id="A0A319BM21"/>
<evidence type="ECO:0000256" key="1">
    <source>
        <dbReference type="SAM" id="Phobius"/>
    </source>
</evidence>
<evidence type="ECO:0000313" key="3">
    <source>
        <dbReference type="Proteomes" id="UP000248405"/>
    </source>
</evidence>
<gene>
    <name evidence="2" type="ORF">BO88DRAFT_206209</name>
</gene>
<name>A0A319BM21_ASPVC</name>
<reference evidence="2" key="1">
    <citation type="submission" date="2016-12" db="EMBL/GenBank/DDBJ databases">
        <title>The genomes of Aspergillus section Nigri reveals drivers in fungal speciation.</title>
        <authorList>
            <consortium name="DOE Joint Genome Institute"/>
            <person name="Vesth T.C."/>
            <person name="Nybo J."/>
            <person name="Theobald S."/>
            <person name="Brandl J."/>
            <person name="Frisvad J.C."/>
            <person name="Nielsen K.F."/>
            <person name="Lyhne E.K."/>
            <person name="Kogle M.E."/>
            <person name="Kuo A."/>
            <person name="Riley R."/>
            <person name="Clum A."/>
            <person name="Nolan M."/>
            <person name="Lipzen A."/>
            <person name="Salamov A."/>
            <person name="Henrissat B."/>
            <person name="Wiebenga A."/>
            <person name="De Vries R.P."/>
            <person name="Grigoriev I.V."/>
            <person name="Mortensen U.H."/>
            <person name="Andersen M.R."/>
            <person name="Baker S.E."/>
        </authorList>
    </citation>
    <scope>NUCLEOTIDE SEQUENCE [LARGE SCALE GENOMIC DNA]</scope>
    <source>
        <strain evidence="2">CBS 113365</strain>
    </source>
</reference>
<organism evidence="2 3">
    <name type="scientific">Aspergillus vadensis (strain CBS 113365 / IMI 142717 / IBT 24658)</name>
    <dbReference type="NCBI Taxonomy" id="1448311"/>
    <lineage>
        <taxon>Eukaryota</taxon>
        <taxon>Fungi</taxon>
        <taxon>Dikarya</taxon>
        <taxon>Ascomycota</taxon>
        <taxon>Pezizomycotina</taxon>
        <taxon>Eurotiomycetes</taxon>
        <taxon>Eurotiomycetidae</taxon>
        <taxon>Eurotiales</taxon>
        <taxon>Aspergillaceae</taxon>
        <taxon>Aspergillus</taxon>
        <taxon>Aspergillus subgen. Circumdati</taxon>
    </lineage>
</organism>
<proteinExistence type="predicted"/>
<keyword evidence="1" id="KW-0812">Transmembrane</keyword>
<keyword evidence="1" id="KW-1133">Transmembrane helix</keyword>
<protein>
    <submittedName>
        <fullName evidence="2">Uncharacterized protein</fullName>
    </submittedName>
</protein>
<dbReference type="EMBL" id="KZ821617">
    <property type="protein sequence ID" value="PYH72110.1"/>
    <property type="molecule type" value="Genomic_DNA"/>
</dbReference>